<evidence type="ECO:0000313" key="16">
    <source>
        <dbReference type="Proteomes" id="UP001597295"/>
    </source>
</evidence>
<dbReference type="InterPro" id="IPR052168">
    <property type="entry name" value="Cytochrome_b561_oxidase"/>
</dbReference>
<name>A0ABW5DJV4_9PROT</name>
<dbReference type="SUPFAM" id="SSF81342">
    <property type="entry name" value="Transmembrane di-heme cytochromes"/>
    <property type="match status" value="1"/>
</dbReference>
<comment type="cofactor">
    <cofactor evidence="1">
        <name>heme b</name>
        <dbReference type="ChEBI" id="CHEBI:60344"/>
    </cofactor>
</comment>
<evidence type="ECO:0000256" key="12">
    <source>
        <dbReference type="ARBA" id="ARBA00037975"/>
    </source>
</evidence>
<reference evidence="16" key="1">
    <citation type="journal article" date="2019" name="Int. J. Syst. Evol. Microbiol.">
        <title>The Global Catalogue of Microorganisms (GCM) 10K type strain sequencing project: providing services to taxonomists for standard genome sequencing and annotation.</title>
        <authorList>
            <consortium name="The Broad Institute Genomics Platform"/>
            <consortium name="The Broad Institute Genome Sequencing Center for Infectious Disease"/>
            <person name="Wu L."/>
            <person name="Ma J."/>
        </authorList>
    </citation>
    <scope>NUCLEOTIDE SEQUENCE [LARGE SCALE GENOMIC DNA]</scope>
    <source>
        <strain evidence="16">CGMCC 1.19062</strain>
    </source>
</reference>
<evidence type="ECO:0000256" key="3">
    <source>
        <dbReference type="ARBA" id="ARBA00022448"/>
    </source>
</evidence>
<dbReference type="InterPro" id="IPR016174">
    <property type="entry name" value="Di-haem_cyt_TM"/>
</dbReference>
<comment type="similarity">
    <text evidence="12">Belongs to the cytochrome b561 family.</text>
</comment>
<comment type="caution">
    <text evidence="15">The sequence shown here is derived from an EMBL/GenBank/DDBJ whole genome shotgun (WGS) entry which is preliminary data.</text>
</comment>
<evidence type="ECO:0000256" key="10">
    <source>
        <dbReference type="ARBA" id="ARBA00023004"/>
    </source>
</evidence>
<dbReference type="PANTHER" id="PTHR30529">
    <property type="entry name" value="CYTOCHROME B561"/>
    <property type="match status" value="1"/>
</dbReference>
<protein>
    <submittedName>
        <fullName evidence="15">Cytochrome b</fullName>
    </submittedName>
</protein>
<keyword evidence="9 13" id="KW-1133">Transmembrane helix</keyword>
<keyword evidence="6 13" id="KW-0812">Transmembrane</keyword>
<dbReference type="Proteomes" id="UP001597295">
    <property type="component" value="Unassembled WGS sequence"/>
</dbReference>
<evidence type="ECO:0000256" key="7">
    <source>
        <dbReference type="ARBA" id="ARBA00022723"/>
    </source>
</evidence>
<gene>
    <name evidence="15" type="ORF">ACFSM5_00660</name>
</gene>
<keyword evidence="5" id="KW-0349">Heme</keyword>
<evidence type="ECO:0000256" key="4">
    <source>
        <dbReference type="ARBA" id="ARBA00022475"/>
    </source>
</evidence>
<evidence type="ECO:0000256" key="5">
    <source>
        <dbReference type="ARBA" id="ARBA00022617"/>
    </source>
</evidence>
<keyword evidence="10" id="KW-0408">Iron</keyword>
<keyword evidence="7" id="KW-0479">Metal-binding</keyword>
<evidence type="ECO:0000256" key="6">
    <source>
        <dbReference type="ARBA" id="ARBA00022692"/>
    </source>
</evidence>
<keyword evidence="4" id="KW-1003">Cell membrane</keyword>
<evidence type="ECO:0000256" key="9">
    <source>
        <dbReference type="ARBA" id="ARBA00022989"/>
    </source>
</evidence>
<feature type="transmembrane region" description="Helical" evidence="13">
    <location>
        <begin position="50"/>
        <end position="71"/>
    </location>
</feature>
<evidence type="ECO:0000256" key="8">
    <source>
        <dbReference type="ARBA" id="ARBA00022982"/>
    </source>
</evidence>
<dbReference type="PANTHER" id="PTHR30529:SF1">
    <property type="entry name" value="CYTOCHROME B561 HOMOLOG 2"/>
    <property type="match status" value="1"/>
</dbReference>
<evidence type="ECO:0000256" key="13">
    <source>
        <dbReference type="SAM" id="Phobius"/>
    </source>
</evidence>
<keyword evidence="3" id="KW-0813">Transport</keyword>
<keyword evidence="11 13" id="KW-0472">Membrane</keyword>
<keyword evidence="16" id="KW-1185">Reference proteome</keyword>
<keyword evidence="8" id="KW-0249">Electron transport</keyword>
<dbReference type="EMBL" id="JBHUIP010000001">
    <property type="protein sequence ID" value="MFD2261377.1"/>
    <property type="molecule type" value="Genomic_DNA"/>
</dbReference>
<dbReference type="RefSeq" id="WP_379874056.1">
    <property type="nucleotide sequence ID" value="NZ_JBHUIP010000001.1"/>
</dbReference>
<evidence type="ECO:0000256" key="2">
    <source>
        <dbReference type="ARBA" id="ARBA00004651"/>
    </source>
</evidence>
<dbReference type="Pfam" id="PF01292">
    <property type="entry name" value="Ni_hydr_CYTB"/>
    <property type="match status" value="1"/>
</dbReference>
<accession>A0ABW5DJV4</accession>
<organism evidence="15 16">
    <name type="scientific">Lacibacterium aquatile</name>
    <dbReference type="NCBI Taxonomy" id="1168082"/>
    <lineage>
        <taxon>Bacteria</taxon>
        <taxon>Pseudomonadati</taxon>
        <taxon>Pseudomonadota</taxon>
        <taxon>Alphaproteobacteria</taxon>
        <taxon>Rhodospirillales</taxon>
        <taxon>Rhodospirillaceae</taxon>
    </lineage>
</organism>
<proteinExistence type="inferred from homology"/>
<evidence type="ECO:0000259" key="14">
    <source>
        <dbReference type="Pfam" id="PF01292"/>
    </source>
</evidence>
<comment type="subcellular location">
    <subcellularLocation>
        <location evidence="2">Cell membrane</location>
        <topology evidence="2">Multi-pass membrane protein</topology>
    </subcellularLocation>
</comment>
<evidence type="ECO:0000313" key="15">
    <source>
        <dbReference type="EMBL" id="MFD2261377.1"/>
    </source>
</evidence>
<feature type="domain" description="Cytochrome b561 bacterial/Ni-hydrogenase" evidence="14">
    <location>
        <begin position="9"/>
        <end position="178"/>
    </location>
</feature>
<evidence type="ECO:0000256" key="11">
    <source>
        <dbReference type="ARBA" id="ARBA00023136"/>
    </source>
</evidence>
<feature type="transmembrane region" description="Helical" evidence="13">
    <location>
        <begin position="16"/>
        <end position="38"/>
    </location>
</feature>
<dbReference type="Gene3D" id="1.20.950.20">
    <property type="entry name" value="Transmembrane di-heme cytochromes, Chain C"/>
    <property type="match status" value="1"/>
</dbReference>
<evidence type="ECO:0000256" key="1">
    <source>
        <dbReference type="ARBA" id="ARBA00001970"/>
    </source>
</evidence>
<sequence>MPDTKTIERYSPSLKILHWMMAAMMLTALCTGFLMIRIDGGSLQNSLFDLHRSLGVTILLLAPIRVAVHFLTPRPGPVPGLAPIQQLAANGVHLALYAAFFAQPIVGLIGTQAFGAPILVWSLVEVPVFFQKDEALSKLLLGLHGLGAWVLLVLIGAHIGAALHHHFIRRDGLIRRML</sequence>
<feature type="transmembrane region" description="Helical" evidence="13">
    <location>
        <begin position="146"/>
        <end position="168"/>
    </location>
</feature>
<dbReference type="InterPro" id="IPR011577">
    <property type="entry name" value="Cyt_b561_bac/Ni-Hgenase"/>
</dbReference>